<dbReference type="PANTHER" id="PTHR45745">
    <property type="entry name" value="PHOSPHOMANNOMUTASE 45A"/>
    <property type="match status" value="1"/>
</dbReference>
<dbReference type="SUPFAM" id="SSF55957">
    <property type="entry name" value="Phosphoglucomutase, C-terminal domain"/>
    <property type="match status" value="1"/>
</dbReference>
<reference evidence="12 13" key="2">
    <citation type="submission" date="2020-08" db="EMBL/GenBank/DDBJ databases">
        <authorList>
            <person name="Partida-Martinez L."/>
            <person name="Huntemann M."/>
            <person name="Clum A."/>
            <person name="Wang J."/>
            <person name="Palaniappan K."/>
            <person name="Ritter S."/>
            <person name="Chen I.-M."/>
            <person name="Stamatis D."/>
            <person name="Reddy T."/>
            <person name="O'Malley R."/>
            <person name="Daum C."/>
            <person name="Shapiro N."/>
            <person name="Ivanova N."/>
            <person name="Kyrpides N."/>
            <person name="Woyke T."/>
        </authorList>
    </citation>
    <scope>NUCLEOTIDE SEQUENCE [LARGE SCALE GENOMIC DNA]</scope>
    <source>
        <strain evidence="12 13">RAS26</strain>
    </source>
</reference>
<dbReference type="CDD" id="cd05801">
    <property type="entry name" value="PGM_like3"/>
    <property type="match status" value="1"/>
</dbReference>
<evidence type="ECO:0000259" key="8">
    <source>
        <dbReference type="Pfam" id="PF00408"/>
    </source>
</evidence>
<dbReference type="InterPro" id="IPR016066">
    <property type="entry name" value="A-D-PHexomutase_CS"/>
</dbReference>
<sequence>MDPRAGTPAQTSDLVDVDALIGAYYDRVPDLDDPAQQVVFGTSGHRGSSLDGAFNEAHIVATTAAIVEYRRSQGTDGPLYIGRDTHALSRPALESAVEVLAAAGVQVYVDARDSYTPTPAVSHAILLHNGATSTEGVRTGNGGSSQGTGLADGIVVTPSHNPPRDGGFKYNPPHGGPADSDATGWIAARANEILRTGVGQVARTPLDRALKADTTHTHDFLAAYVDDLANVLDLDAIRSAGVRIGADPLGGAAVEYWGAIGERYGLDLTVVNPHVDPQWAFMTLDWDAKIRMDCSSPYAMASLVNRMTAAGATAPYDVATGNDADADRHGIVTPDAGLMNPNHYLAVAIRYLYSGARPGWNPDAAIGKTLVSSSLIDRVAASLGRRLLEVPVGFKWFVPGLLDGSVGFGGEESAGASFLRHDGRVWTTDKDGLILALLASEIIATTGKSPSEHHAELVSEFGESWYARVDAPATLEQKATLGKLSPEQVTATSLAGEDITARLTAAPGNGASIGGLKVTTENAWFAARPSGTENVYKIYAESFRSPEHLAEVQVAAKDVVSDALG</sequence>
<dbReference type="RefSeq" id="WP_183297293.1">
    <property type="nucleotide sequence ID" value="NZ_JACHVX010000005.1"/>
</dbReference>
<evidence type="ECO:0000259" key="11">
    <source>
        <dbReference type="Pfam" id="PF02880"/>
    </source>
</evidence>
<feature type="domain" description="Alpha-D-phosphohexomutase alpha/beta/alpha" evidence="11">
    <location>
        <begin position="340"/>
        <end position="460"/>
    </location>
</feature>
<evidence type="ECO:0000259" key="9">
    <source>
        <dbReference type="Pfam" id="PF02878"/>
    </source>
</evidence>
<dbReference type="GO" id="GO:0006166">
    <property type="term" value="P:purine ribonucleoside salvage"/>
    <property type="evidence" value="ECO:0007669"/>
    <property type="project" value="TreeGrafter"/>
</dbReference>
<reference evidence="12 13" key="1">
    <citation type="submission" date="2020-08" db="EMBL/GenBank/DDBJ databases">
        <title>The Agave Microbiome: Exploring the role of microbial communities in plant adaptations to desert environments.</title>
        <authorList>
            <person name="Partida-Martinez L.P."/>
        </authorList>
    </citation>
    <scope>NUCLEOTIDE SEQUENCE [LARGE SCALE GENOMIC DNA]</scope>
    <source>
        <strain evidence="12 13">RAS26</strain>
    </source>
</reference>
<feature type="domain" description="Alpha-D-phosphohexomutase C-terminal" evidence="8">
    <location>
        <begin position="510"/>
        <end position="555"/>
    </location>
</feature>
<keyword evidence="4 7" id="KW-0479">Metal-binding</keyword>
<accession>A0A7W4UHZ0</accession>
<evidence type="ECO:0000259" key="10">
    <source>
        <dbReference type="Pfam" id="PF02879"/>
    </source>
</evidence>
<evidence type="ECO:0000313" key="12">
    <source>
        <dbReference type="EMBL" id="MBB2924507.1"/>
    </source>
</evidence>
<dbReference type="GO" id="GO:0000287">
    <property type="term" value="F:magnesium ion binding"/>
    <property type="evidence" value="ECO:0007669"/>
    <property type="project" value="InterPro"/>
</dbReference>
<evidence type="ECO:0000313" key="13">
    <source>
        <dbReference type="Proteomes" id="UP000518206"/>
    </source>
</evidence>
<dbReference type="AlphaFoldDB" id="A0A7W4UHZ0"/>
<protein>
    <submittedName>
        <fullName evidence="12">Phosphoglucomutase</fullName>
        <ecNumber evidence="12">5.4.2.2</ecNumber>
    </submittedName>
</protein>
<dbReference type="InterPro" id="IPR005845">
    <property type="entry name" value="A-D-PHexomutase_a/b/a-II"/>
</dbReference>
<dbReference type="GO" id="GO:0004614">
    <property type="term" value="F:phosphoglucomutase activity"/>
    <property type="evidence" value="ECO:0007669"/>
    <property type="project" value="UniProtKB-EC"/>
</dbReference>
<dbReference type="Gene3D" id="3.40.120.10">
    <property type="entry name" value="Alpha-D-Glucose-1,6-Bisphosphate, subunit A, domain 3"/>
    <property type="match status" value="3"/>
</dbReference>
<proteinExistence type="inferred from homology"/>
<dbReference type="PANTHER" id="PTHR45745:SF1">
    <property type="entry name" value="PHOSPHOGLUCOMUTASE 2B-RELATED"/>
    <property type="match status" value="1"/>
</dbReference>
<dbReference type="PROSITE" id="PS00710">
    <property type="entry name" value="PGM_PMM"/>
    <property type="match status" value="1"/>
</dbReference>
<keyword evidence="6 12" id="KW-0413">Isomerase</keyword>
<dbReference type="InterPro" id="IPR005844">
    <property type="entry name" value="A-D-PHexomutase_a/b/a-I"/>
</dbReference>
<dbReference type="Proteomes" id="UP000518206">
    <property type="component" value="Unassembled WGS sequence"/>
</dbReference>
<dbReference type="InterPro" id="IPR016055">
    <property type="entry name" value="A-D-PHexomutase_a/b/a-I/II/III"/>
</dbReference>
<dbReference type="Pfam" id="PF02880">
    <property type="entry name" value="PGM_PMM_III"/>
    <property type="match status" value="1"/>
</dbReference>
<dbReference type="Gene3D" id="3.30.310.50">
    <property type="entry name" value="Alpha-D-phosphohexomutase, C-terminal domain"/>
    <property type="match status" value="1"/>
</dbReference>
<dbReference type="InterPro" id="IPR005852">
    <property type="entry name" value="PGM_a-D-Glc-sp"/>
</dbReference>
<comment type="similarity">
    <text evidence="2 7">Belongs to the phosphohexose mutase family.</text>
</comment>
<comment type="caution">
    <text evidence="12">The sequence shown here is derived from an EMBL/GenBank/DDBJ whole genome shotgun (WGS) entry which is preliminary data.</text>
</comment>
<organism evidence="12 13">
    <name type="scientific">Cellulomonas cellasea</name>
    <dbReference type="NCBI Taxonomy" id="43670"/>
    <lineage>
        <taxon>Bacteria</taxon>
        <taxon>Bacillati</taxon>
        <taxon>Actinomycetota</taxon>
        <taxon>Actinomycetes</taxon>
        <taxon>Micrococcales</taxon>
        <taxon>Cellulomonadaceae</taxon>
        <taxon>Cellulomonas</taxon>
    </lineage>
</organism>
<evidence type="ECO:0000256" key="3">
    <source>
        <dbReference type="ARBA" id="ARBA00022553"/>
    </source>
</evidence>
<dbReference type="InterPro" id="IPR005843">
    <property type="entry name" value="A-D-PHexomutase_C"/>
</dbReference>
<evidence type="ECO:0000256" key="5">
    <source>
        <dbReference type="ARBA" id="ARBA00022842"/>
    </source>
</evidence>
<comment type="cofactor">
    <cofactor evidence="1">
        <name>Mg(2+)</name>
        <dbReference type="ChEBI" id="CHEBI:18420"/>
    </cofactor>
</comment>
<dbReference type="Pfam" id="PF02878">
    <property type="entry name" value="PGM_PMM_I"/>
    <property type="match status" value="1"/>
</dbReference>
<dbReference type="Pfam" id="PF02879">
    <property type="entry name" value="PGM_PMM_II"/>
    <property type="match status" value="1"/>
</dbReference>
<name>A0A7W4UHZ0_9CELL</name>
<dbReference type="EC" id="5.4.2.2" evidence="12"/>
<evidence type="ECO:0000256" key="4">
    <source>
        <dbReference type="ARBA" id="ARBA00022723"/>
    </source>
</evidence>
<evidence type="ECO:0000256" key="7">
    <source>
        <dbReference type="RuleBase" id="RU004326"/>
    </source>
</evidence>
<dbReference type="SUPFAM" id="SSF53738">
    <property type="entry name" value="Phosphoglucomutase, first 3 domains"/>
    <property type="match status" value="3"/>
</dbReference>
<evidence type="ECO:0000256" key="6">
    <source>
        <dbReference type="ARBA" id="ARBA00023235"/>
    </source>
</evidence>
<dbReference type="InterPro" id="IPR036900">
    <property type="entry name" value="A-D-PHexomutase_C_sf"/>
</dbReference>
<gene>
    <name evidence="12" type="ORF">FHR80_003440</name>
</gene>
<evidence type="ECO:0000256" key="2">
    <source>
        <dbReference type="ARBA" id="ARBA00010231"/>
    </source>
</evidence>
<dbReference type="Pfam" id="PF00408">
    <property type="entry name" value="PGM_PMM_IV"/>
    <property type="match status" value="1"/>
</dbReference>
<dbReference type="GO" id="GO:0005975">
    <property type="term" value="P:carbohydrate metabolic process"/>
    <property type="evidence" value="ECO:0007669"/>
    <property type="project" value="InterPro"/>
</dbReference>
<dbReference type="NCBIfam" id="TIGR01132">
    <property type="entry name" value="pgm"/>
    <property type="match status" value="1"/>
</dbReference>
<dbReference type="GO" id="GO:0008973">
    <property type="term" value="F:phosphopentomutase activity"/>
    <property type="evidence" value="ECO:0007669"/>
    <property type="project" value="TreeGrafter"/>
</dbReference>
<evidence type="ECO:0000256" key="1">
    <source>
        <dbReference type="ARBA" id="ARBA00001946"/>
    </source>
</evidence>
<dbReference type="EMBL" id="JACHVX010000005">
    <property type="protein sequence ID" value="MBB2924507.1"/>
    <property type="molecule type" value="Genomic_DNA"/>
</dbReference>
<feature type="domain" description="Alpha-D-phosphohexomutase alpha/beta/alpha" evidence="10">
    <location>
        <begin position="223"/>
        <end position="334"/>
    </location>
</feature>
<keyword evidence="5 7" id="KW-0460">Magnesium</keyword>
<feature type="domain" description="Alpha-D-phosphohexomutase alpha/beta/alpha" evidence="9">
    <location>
        <begin position="39"/>
        <end position="193"/>
    </location>
</feature>
<dbReference type="InterPro" id="IPR005846">
    <property type="entry name" value="A-D-PHexomutase_a/b/a-III"/>
</dbReference>
<keyword evidence="3" id="KW-0597">Phosphoprotein</keyword>